<dbReference type="GO" id="GO:0003700">
    <property type="term" value="F:DNA-binding transcription factor activity"/>
    <property type="evidence" value="ECO:0007669"/>
    <property type="project" value="TreeGrafter"/>
</dbReference>
<dbReference type="InterPro" id="IPR028082">
    <property type="entry name" value="Peripla_BP_I"/>
</dbReference>
<dbReference type="InterPro" id="IPR046335">
    <property type="entry name" value="LacI/GalR-like_sensor"/>
</dbReference>
<dbReference type="GO" id="GO:0000976">
    <property type="term" value="F:transcription cis-regulatory region binding"/>
    <property type="evidence" value="ECO:0007669"/>
    <property type="project" value="TreeGrafter"/>
</dbReference>
<dbReference type="PANTHER" id="PTHR30146:SF148">
    <property type="entry name" value="HTH-TYPE TRANSCRIPTIONAL REPRESSOR PURR-RELATED"/>
    <property type="match status" value="1"/>
</dbReference>
<protein>
    <recommendedName>
        <fullName evidence="5">Transcriptional regulator LacI/GalR-like sensor domain-containing protein</fullName>
    </recommendedName>
</protein>
<keyword evidence="4" id="KW-0804">Transcription</keyword>
<feature type="domain" description="Transcriptional regulator LacI/GalR-like sensor" evidence="5">
    <location>
        <begin position="1"/>
        <end position="82"/>
    </location>
</feature>
<organism evidence="6 7">
    <name type="scientific">Escherichia coli</name>
    <dbReference type="NCBI Taxonomy" id="562"/>
    <lineage>
        <taxon>Bacteria</taxon>
        <taxon>Pseudomonadati</taxon>
        <taxon>Pseudomonadota</taxon>
        <taxon>Gammaproteobacteria</taxon>
        <taxon>Enterobacterales</taxon>
        <taxon>Enterobacteriaceae</taxon>
        <taxon>Escherichia</taxon>
    </lineage>
</organism>
<evidence type="ECO:0000256" key="2">
    <source>
        <dbReference type="ARBA" id="ARBA00023015"/>
    </source>
</evidence>
<dbReference type="Pfam" id="PF13377">
    <property type="entry name" value="Peripla_BP_3"/>
    <property type="match status" value="1"/>
</dbReference>
<name>A0A8S0FFR5_ECOLX</name>
<evidence type="ECO:0000313" key="6">
    <source>
        <dbReference type="EMBL" id="BBU78856.1"/>
    </source>
</evidence>
<keyword evidence="3" id="KW-0238">DNA-binding</keyword>
<keyword evidence="2" id="KW-0805">Transcription regulation</keyword>
<accession>A0A8S0FFR5</accession>
<proteinExistence type="predicted"/>
<evidence type="ECO:0000256" key="4">
    <source>
        <dbReference type="ARBA" id="ARBA00023163"/>
    </source>
</evidence>
<dbReference type="EMBL" id="AP022360">
    <property type="protein sequence ID" value="BBU78856.1"/>
    <property type="molecule type" value="Genomic_DNA"/>
</dbReference>
<sequence length="87" mass="9194">MAFGAESALGERGLFAGEDISLIGNDGVAACAYSNPPLTTIAVEPLALGKQAAQQILRRIAQPDAPLSHYIYRPTLQIRASTGKRGR</sequence>
<dbReference type="PANTHER" id="PTHR30146">
    <property type="entry name" value="LACI-RELATED TRANSCRIPTIONAL REPRESSOR"/>
    <property type="match status" value="1"/>
</dbReference>
<evidence type="ECO:0000313" key="7">
    <source>
        <dbReference type="Proteomes" id="UP000467488"/>
    </source>
</evidence>
<dbReference type="AlphaFoldDB" id="A0A8S0FFR5"/>
<keyword evidence="1" id="KW-0678">Repressor</keyword>
<dbReference type="SUPFAM" id="SSF53822">
    <property type="entry name" value="Periplasmic binding protein-like I"/>
    <property type="match status" value="1"/>
</dbReference>
<dbReference type="Proteomes" id="UP000467488">
    <property type="component" value="Chromosome"/>
</dbReference>
<evidence type="ECO:0000256" key="3">
    <source>
        <dbReference type="ARBA" id="ARBA00023125"/>
    </source>
</evidence>
<reference evidence="6 7" key="1">
    <citation type="submission" date="2020-01" db="EMBL/GenBank/DDBJ databases">
        <title>Dynamics of blaIMP-6 dissemination in carbapenem resistant Enterobacteriacea isolated from regional surveillance in Osaka, Japan.</title>
        <authorList>
            <person name="Abe R."/>
            <person name="Akeda Y."/>
            <person name="Sugawara Y."/>
            <person name="Yamamoto N."/>
            <person name="Tomono K."/>
            <person name="Takeuchi D."/>
            <person name="Kawahara R."/>
            <person name="Hamada S."/>
        </authorList>
    </citation>
    <scope>NUCLEOTIDE SEQUENCE [LARGE SCALE GENOMIC DNA]</scope>
    <source>
        <strain evidence="6 7">E300</strain>
    </source>
</reference>
<evidence type="ECO:0000256" key="1">
    <source>
        <dbReference type="ARBA" id="ARBA00022491"/>
    </source>
</evidence>
<dbReference type="Gene3D" id="3.40.50.2300">
    <property type="match status" value="2"/>
</dbReference>
<evidence type="ECO:0000259" key="5">
    <source>
        <dbReference type="Pfam" id="PF13377"/>
    </source>
</evidence>
<gene>
    <name evidence="6" type="ORF">EIMP300_02560</name>
</gene>